<dbReference type="OrthoDB" id="2065929at2"/>
<keyword evidence="3" id="KW-1185">Reference proteome</keyword>
<protein>
    <submittedName>
        <fullName evidence="2">Prepilin-type N-terminal cleavage/methylation domain-containing protein</fullName>
    </submittedName>
</protein>
<dbReference type="SUPFAM" id="SSF54523">
    <property type="entry name" value="Pili subunits"/>
    <property type="match status" value="1"/>
</dbReference>
<reference evidence="2 3" key="1">
    <citation type="submission" date="2016-11" db="EMBL/GenBank/DDBJ databases">
        <authorList>
            <person name="Jaros S."/>
            <person name="Januszkiewicz K."/>
            <person name="Wedrychowicz H."/>
        </authorList>
    </citation>
    <scope>NUCLEOTIDE SEQUENCE [LARGE SCALE GENOMIC DNA]</scope>
    <source>
        <strain evidence="2 3">DSM 17459</strain>
    </source>
</reference>
<evidence type="ECO:0000313" key="3">
    <source>
        <dbReference type="Proteomes" id="UP000184245"/>
    </source>
</evidence>
<dbReference type="EMBL" id="FQVI01000001">
    <property type="protein sequence ID" value="SHE38517.1"/>
    <property type="molecule type" value="Genomic_DNA"/>
</dbReference>
<sequence>MAGNKKNKNKGFTLVEAIVTLTILGILLTIAGLGLSAYLRHSAFVRNNNYAQTIFYAASSSLNHYKSTGQLKELQEYMTQGAGKNQTVDSSMVEDLPEEYDGRLYYLSLVPGSAETNLLYELLEPYIYDESVLDAAITVEFDPAEGLVYSVCYSDYADEFYYQKGENTKEDRGSVNISSRTRSIRKERMIGYYSSDEMSEQSPGALGKPELQEAELINDEELSLNWHLKKEYFALTEYLNYSIKLYDKESKKLQATMEVNTEDKNKILKKGSDLGNKIYCDVTLYSYGADGKEEGHTVMEDCPFYAYGEGSRLTLVLDAVDLAAVEKTSADELKDTLSVIRLGLQEKTIYARIKAFAKNYKASAWKQSNSTCTTFASAAQNGDQTVYGVKNARHLYNIRFSEKEREALAGRKKDTDKIIYTQTGTVRWSGENSVLSRGHVYRKGVVLSSEQEINETAFPPIRKLTEGSAYTGKSGNTKYTIENLILKADLQNREKDKAPQVIEPLGLFAVNEGTIQAATLLEVKAEGDSCVGALCGSDKGSISDCTVSGSVTGTTDVGGLIGIRTGEKDAVYKNLTNQAHVSGELRVGGVIGSIGRTAGEDDKKPAGDTLDTCRNYGGVTASAVSGKYIGGITGYSDGGILKNCVSTPSAAVKYEEEKPADLFGDFVGGIVGYSKDSTITGCKTSNRDIHNKITDAFVVGKRFVGGIAGFTEDSRLDGSRQANQANVLGESYVGGIVGANGILDAEAGTVSKDGKKEKTVENWTNEGIVVATAAFGGGIAGYNGGRILDCTSSVNTLSQDGEELLARTEKLGKNGDYIGGIAGYNEGTIRSKDGTRVTSVAAGHNYVGGIAGYNRAGDTGENASIRGYTLAGGYISGSCFVGGYVGLNTGTDIFTEGSHRIDSNPNAVEGAYFVGGVFGGNIIAAYEEKRIAIDCGTDNFLGSIRAEAGAFAGGYAGYTQLVATGEEAEKTAALYCAIADRHAGDVPGMTGEVLANELSAASYTDAVLEMYNEEDGRGGNQNTLKSVEAELYAGGVVGYNAGSTSLLLKGIQNNTPVYAYGVTENQELSQTETFSYAGGIIGIASRRVTIDDCRNTDKGIVRGQGTYTGGIVEVNQGTIQNCTVGSMTGESFLGGIAGLNKGGRIENCTLTGQMRGDSYVGGIVCQNEGEVVSCRVLPDDAQASSVMGDGSYIGGIAAVNSGDKAGITGWEIKGDIEGAGSYVGGIAGSNEKGAIISLEKKQEAAQTGTITGGADVGGIAGANGGDIYASGGLLENTFTVRALEGNAGGIAGLQSSTGNISGTGNAGSIIAEKGNAGGIVCDNQGSVEASENSGEITATNGEAGGICGENRGTLTGCRTLGGTLSGQGVLGGIAASNRGSIENCSLLSQAELAIIGGQPENYIGGIAGRNTGAIVISKVGTKTAPVRLSSDEDNSSVGGVAGYNGPGGSIDGGKAPETECYADITLEGRAQGNLGGIAGVNEGTVSYYAAAGRIQGAQAQGQPYGIGGIAGVNGNGTNTAVIRNCMYQGESLKGGKGSIHGNGISTTSEDLVRVGGITGQNLSGGEIRQCTVAGGSSITGSLSYLGGLAGYNQGLIQDCTEGTESVVVQGIKSSCVGGAVGYNGDGGRTANVSVGIADSTQENRNWSIVNSQNTAHEFGTGGIIGNNASRYDQSGLTNHASVKTDQYYVGGIIGIQANRISQGTLIADCKNTGSVYTSRYGAGGIIGFLRDNGVTISGCVNQGKVTADCSRDTAYKARAAGILGDAWTNTANMQITFMNCGNEGIIDTSMSGSPYVAGIFSYVNAVSASQVTLSDCYNAGVLKNSADGGGIVSNLGGNMSVTLIRCVNYGSGLNLSGNFSGITGRTKASMEHCFGVGKADYPLARTNQSMGSLNYYFGYGNVSSASGGKRLAYPSGWDSSGWGSISAVNKKLNGFDLTFPSNPAAGKIYDNASSAQQLQTAANKIKDICKAPIDRYFAQYYGAVNLGEPRNFGAKANGDTYTAAWSQGTNGDRVYYYELKLYRAGESEPVKVVQVPKNQYSAEFTIDSAWPDGTAFWITLQAVSGNASRSSAILKTETFYTAESLPEPELVYHITGGSSSQIQGYFSVANLEEYKSLTKDSWEIHITTDATGEIILRQSNGGRVSYTFNSGTRNLSTVCWAEDSAGTYRTSAVASQLSYLRSPKQLPRVARTVYNSSLSGTSVSDMKYQFEVRNNNTGDSFGIDYRAEMLHGDEILAETSAKIQKEGAQTTVSLDFAALTEEEFEKLTRVEAAGETITIRYFAWSSGIGRYYQDAETGDAKANGSYLNGDRYYSVSLAQGPYAGEDRFTFVMPPRLDLVTISGTMGYEEAGGKDRYTFTWNSKAPRLYDVQLIGYKSETDTEGVEIISRKGMTDTTLTVDGTSWSYSRVRLSVTHRGVSGESIDSRQSRDFRITRRLSPVSQPKAVLPSRDNLIYQVTWNPLTDEEQLKCLDSYLITASAGTKTVTASAGKEDTSLLLNLEDFNAHDRISITVTAVSADTSRYLNSRASVPVTVELPQRLTKPDPDTTGFQITLEPEYQAEYGGGLTEEEFRLNGLTLSAAAETTEEGAYAGEAYITETAEAEETPLYQLNSYTMNGSLTTADYNFLGIPTEYAGKYLHIRVRAVSNNIVSSQWGQWYTFRLPKVKIATPDLSQTDSREIIWKEKTNNGVTTGESSIKAVHTALAWNGVTYGTGYQLTTVPLDTGADTAYTVYLHSTGDPGEPFALWMRPEDMDPEFQEVIQNAGAAGNGENRYVKLPAAVSQETGRTQYTFQIPRSCQVSGKDSAAGYQYQLYVNPQIQCTVTDAGDVSFVYIAPDMTVHNQDYHMTAAAVLRAYSWEKSEYREASYPVSWQLTRITAYGEYLYEIQETLDTAESAGQIGLLPERTEVRDLLTRELFDDIMDKKLKELLSADLLSRAAEKSGDGVENDKE</sequence>
<organism evidence="2 3">
    <name type="scientific">Lactonifactor longoviformis DSM 17459</name>
    <dbReference type="NCBI Taxonomy" id="1122155"/>
    <lineage>
        <taxon>Bacteria</taxon>
        <taxon>Bacillati</taxon>
        <taxon>Bacillota</taxon>
        <taxon>Clostridia</taxon>
        <taxon>Eubacteriales</taxon>
        <taxon>Clostridiaceae</taxon>
        <taxon>Lactonifactor</taxon>
    </lineage>
</organism>
<name>A0A1M4T2I2_9CLOT</name>
<evidence type="ECO:0000313" key="2">
    <source>
        <dbReference type="EMBL" id="SHE38517.1"/>
    </source>
</evidence>
<dbReference type="Gene3D" id="2.160.20.110">
    <property type="match status" value="5"/>
</dbReference>
<keyword evidence="1" id="KW-0812">Transmembrane</keyword>
<accession>A0A1M4T2I2</accession>
<dbReference type="PROSITE" id="PS00409">
    <property type="entry name" value="PROKAR_NTER_METHYL"/>
    <property type="match status" value="1"/>
</dbReference>
<dbReference type="InterPro" id="IPR012902">
    <property type="entry name" value="N_methyl_site"/>
</dbReference>
<feature type="transmembrane region" description="Helical" evidence="1">
    <location>
        <begin position="12"/>
        <end position="39"/>
    </location>
</feature>
<dbReference type="InterPro" id="IPR045584">
    <property type="entry name" value="Pilin-like"/>
</dbReference>
<keyword evidence="1" id="KW-1133">Transmembrane helix</keyword>
<dbReference type="RefSeq" id="WP_072848552.1">
    <property type="nucleotide sequence ID" value="NZ_FQVI01000001.1"/>
</dbReference>
<dbReference type="Proteomes" id="UP000184245">
    <property type="component" value="Unassembled WGS sequence"/>
</dbReference>
<evidence type="ECO:0000256" key="1">
    <source>
        <dbReference type="SAM" id="Phobius"/>
    </source>
</evidence>
<dbReference type="STRING" id="1122155.SAMN02745158_00388"/>
<keyword evidence="1" id="KW-0472">Membrane</keyword>
<gene>
    <name evidence="2" type="ORF">SAMN02745158_00388</name>
</gene>
<proteinExistence type="predicted"/>
<dbReference type="NCBIfam" id="TIGR02532">
    <property type="entry name" value="IV_pilin_GFxxxE"/>
    <property type="match status" value="1"/>
</dbReference>
<dbReference type="Pfam" id="PF07963">
    <property type="entry name" value="N_methyl"/>
    <property type="match status" value="1"/>
</dbReference>